<evidence type="ECO:0000256" key="1">
    <source>
        <dbReference type="SAM" id="MobiDB-lite"/>
    </source>
</evidence>
<accession>A0A059DFL8</accession>
<feature type="compositionally biased region" description="Basic and acidic residues" evidence="1">
    <location>
        <begin position="35"/>
        <end position="60"/>
    </location>
</feature>
<proteinExistence type="predicted"/>
<evidence type="ECO:0000313" key="2">
    <source>
        <dbReference type="EMBL" id="KCW89264.1"/>
    </source>
</evidence>
<reference evidence="2" key="1">
    <citation type="submission" date="2013-07" db="EMBL/GenBank/DDBJ databases">
        <title>The genome of Eucalyptus grandis.</title>
        <authorList>
            <person name="Schmutz J."/>
            <person name="Hayes R."/>
            <person name="Myburg A."/>
            <person name="Tuskan G."/>
            <person name="Grattapaglia D."/>
            <person name="Rokhsar D.S."/>
        </authorList>
    </citation>
    <scope>NUCLEOTIDE SEQUENCE</scope>
    <source>
        <tissue evidence="2">Leaf extractions</tissue>
    </source>
</reference>
<dbReference type="InParanoid" id="A0A059DFL8"/>
<feature type="region of interest" description="Disordered" evidence="1">
    <location>
        <begin position="32"/>
        <end position="60"/>
    </location>
</feature>
<gene>
    <name evidence="2" type="ORF">EUGRSUZ_A01559</name>
</gene>
<protein>
    <submittedName>
        <fullName evidence="2">Uncharacterized protein</fullName>
    </submittedName>
</protein>
<organism evidence="2">
    <name type="scientific">Eucalyptus grandis</name>
    <name type="common">Flooded gum</name>
    <dbReference type="NCBI Taxonomy" id="71139"/>
    <lineage>
        <taxon>Eukaryota</taxon>
        <taxon>Viridiplantae</taxon>
        <taxon>Streptophyta</taxon>
        <taxon>Embryophyta</taxon>
        <taxon>Tracheophyta</taxon>
        <taxon>Spermatophyta</taxon>
        <taxon>Magnoliopsida</taxon>
        <taxon>eudicotyledons</taxon>
        <taxon>Gunneridae</taxon>
        <taxon>Pentapetalae</taxon>
        <taxon>rosids</taxon>
        <taxon>malvids</taxon>
        <taxon>Myrtales</taxon>
        <taxon>Myrtaceae</taxon>
        <taxon>Myrtoideae</taxon>
        <taxon>Eucalypteae</taxon>
        <taxon>Eucalyptus</taxon>
    </lineage>
</organism>
<dbReference type="Gramene" id="KCW89264">
    <property type="protein sequence ID" value="KCW89264"/>
    <property type="gene ID" value="EUGRSUZ_A01559"/>
</dbReference>
<name>A0A059DFL8_EUCGR</name>
<sequence length="107" mass="12233">MKLFMSMANSHKQICKIEMFFSKFGSIGPIKGGKFPKEKRRESGFKMSVSKREREGLEGQVHHKGGTCKLVWMLHLSRHSSPAERFRGLPSFAMTFMARTLGGKFHQ</sequence>
<dbReference type="AlphaFoldDB" id="A0A059DFL8"/>
<dbReference type="EMBL" id="KK198753">
    <property type="protein sequence ID" value="KCW89264.1"/>
    <property type="molecule type" value="Genomic_DNA"/>
</dbReference>